<dbReference type="Proteomes" id="UP000320839">
    <property type="component" value="Chromosome"/>
</dbReference>
<gene>
    <name evidence="1" type="ORF">Pan153_03910</name>
</gene>
<name>A0A518FHJ3_9PLAN</name>
<accession>A0A518FHJ3</accession>
<dbReference type="RefSeq" id="WP_145453814.1">
    <property type="nucleotide sequence ID" value="NZ_CP036317.1"/>
</dbReference>
<dbReference type="OrthoDB" id="262788at2"/>
<evidence type="ECO:0000313" key="1">
    <source>
        <dbReference type="EMBL" id="QDV15773.1"/>
    </source>
</evidence>
<evidence type="ECO:0000313" key="2">
    <source>
        <dbReference type="Proteomes" id="UP000320839"/>
    </source>
</evidence>
<dbReference type="AlphaFoldDB" id="A0A518FHJ3"/>
<protein>
    <submittedName>
        <fullName evidence="1">Uncharacterized protein</fullName>
    </submittedName>
</protein>
<dbReference type="EMBL" id="CP036317">
    <property type="protein sequence ID" value="QDV15773.1"/>
    <property type="molecule type" value="Genomic_DNA"/>
</dbReference>
<organism evidence="1 2">
    <name type="scientific">Gimesia panareensis</name>
    <dbReference type="NCBI Taxonomy" id="2527978"/>
    <lineage>
        <taxon>Bacteria</taxon>
        <taxon>Pseudomonadati</taxon>
        <taxon>Planctomycetota</taxon>
        <taxon>Planctomycetia</taxon>
        <taxon>Planctomycetales</taxon>
        <taxon>Planctomycetaceae</taxon>
        <taxon>Gimesia</taxon>
    </lineage>
</organism>
<sequence length="331" mass="38338">MGHRANLLLVDSKGYDLFYSHWCAITLPYDLFWGPDYAITFVCLQNQQTTDGWLDTVWAEGGAVVDVDRKQLLFFGGESILYHVPLRRVYLQLQQQTWPDWTVNWAFEGIIDLAEYVGVERKIVLSERDDEDQITRLDPPEERDWIQCVGTFQIQGNILHFPLSGLLEDYLMAGPHLLDDCQNQKAYSQFRYADWTTEFPTGGFHVDADQKIISFWNATDCPGLFNQVKAKWPDWNVNWAKDRFESQSELSHDSLIFHVPETDMLLSELEEMLLADHQPFDITKLADRLAEDNSTVQINPLALRDDHLTLDKRKRSQILRSALAAFRAAEH</sequence>
<reference evidence="1 2" key="1">
    <citation type="submission" date="2019-02" db="EMBL/GenBank/DDBJ databases">
        <title>Deep-cultivation of Planctomycetes and their phenomic and genomic characterization uncovers novel biology.</title>
        <authorList>
            <person name="Wiegand S."/>
            <person name="Jogler M."/>
            <person name="Boedeker C."/>
            <person name="Pinto D."/>
            <person name="Vollmers J."/>
            <person name="Rivas-Marin E."/>
            <person name="Kohn T."/>
            <person name="Peeters S.H."/>
            <person name="Heuer A."/>
            <person name="Rast P."/>
            <person name="Oberbeckmann S."/>
            <person name="Bunk B."/>
            <person name="Jeske O."/>
            <person name="Meyerdierks A."/>
            <person name="Storesund J.E."/>
            <person name="Kallscheuer N."/>
            <person name="Luecker S."/>
            <person name="Lage O.M."/>
            <person name="Pohl T."/>
            <person name="Merkel B.J."/>
            <person name="Hornburger P."/>
            <person name="Mueller R.-W."/>
            <person name="Bruemmer F."/>
            <person name="Labrenz M."/>
            <person name="Spormann A.M."/>
            <person name="Op den Camp H."/>
            <person name="Overmann J."/>
            <person name="Amann R."/>
            <person name="Jetten M.S.M."/>
            <person name="Mascher T."/>
            <person name="Medema M.H."/>
            <person name="Devos D.P."/>
            <person name="Kaster A.-K."/>
            <person name="Ovreas L."/>
            <person name="Rohde M."/>
            <person name="Galperin M.Y."/>
            <person name="Jogler C."/>
        </authorList>
    </citation>
    <scope>NUCLEOTIDE SEQUENCE [LARGE SCALE GENOMIC DNA]</scope>
    <source>
        <strain evidence="1 2">Pan153</strain>
    </source>
</reference>
<proteinExistence type="predicted"/>